<feature type="chain" id="PRO_5041353157" evidence="3">
    <location>
        <begin position="32"/>
        <end position="277"/>
    </location>
</feature>
<evidence type="ECO:0000256" key="3">
    <source>
        <dbReference type="SAM" id="SignalP"/>
    </source>
</evidence>
<comment type="similarity">
    <text evidence="1">Belongs to the 'GDSL' lipolytic enzyme family.</text>
</comment>
<proteinExistence type="inferred from homology"/>
<dbReference type="InterPro" id="IPR013830">
    <property type="entry name" value="SGNH_hydro"/>
</dbReference>
<dbReference type="Proteomes" id="UP001165405">
    <property type="component" value="Unassembled WGS sequence"/>
</dbReference>
<evidence type="ECO:0000313" key="6">
    <source>
        <dbReference type="Proteomes" id="UP001165405"/>
    </source>
</evidence>
<dbReference type="Pfam" id="PF13472">
    <property type="entry name" value="Lipase_GDSL_2"/>
    <property type="match status" value="1"/>
</dbReference>
<dbReference type="Gene3D" id="3.40.50.1110">
    <property type="entry name" value="SGNH hydrolase"/>
    <property type="match status" value="1"/>
</dbReference>
<accession>A0AA41QDQ7</accession>
<dbReference type="CDD" id="cd01821">
    <property type="entry name" value="Rhamnogalacturan_acetylesterase_like"/>
    <property type="match status" value="1"/>
</dbReference>
<keyword evidence="6" id="KW-1185">Reference proteome</keyword>
<evidence type="ECO:0000256" key="2">
    <source>
        <dbReference type="ARBA" id="ARBA00022801"/>
    </source>
</evidence>
<dbReference type="PROSITE" id="PS51318">
    <property type="entry name" value="TAT"/>
    <property type="match status" value="1"/>
</dbReference>
<keyword evidence="2" id="KW-0378">Hydrolase</keyword>
<feature type="domain" description="SGNH hydrolase-type esterase" evidence="4">
    <location>
        <begin position="49"/>
        <end position="236"/>
    </location>
</feature>
<organism evidence="5 6">
    <name type="scientific">Antribacter soli</name>
    <dbReference type="NCBI Taxonomy" id="2910976"/>
    <lineage>
        <taxon>Bacteria</taxon>
        <taxon>Bacillati</taxon>
        <taxon>Actinomycetota</taxon>
        <taxon>Actinomycetes</taxon>
        <taxon>Micrococcales</taxon>
        <taxon>Promicromonosporaceae</taxon>
        <taxon>Antribacter</taxon>
    </lineage>
</organism>
<dbReference type="PANTHER" id="PTHR43695:SF1">
    <property type="entry name" value="RHAMNOGALACTURONAN ACETYLESTERASE"/>
    <property type="match status" value="1"/>
</dbReference>
<comment type="caution">
    <text evidence="5">The sequence shown here is derived from an EMBL/GenBank/DDBJ whole genome shotgun (WGS) entry which is preliminary data.</text>
</comment>
<feature type="signal peptide" evidence="3">
    <location>
        <begin position="1"/>
        <end position="31"/>
    </location>
</feature>
<gene>
    <name evidence="5" type="ORF">L1785_11355</name>
</gene>
<dbReference type="AlphaFoldDB" id="A0AA41QDQ7"/>
<evidence type="ECO:0000259" key="4">
    <source>
        <dbReference type="Pfam" id="PF13472"/>
    </source>
</evidence>
<reference evidence="5" key="1">
    <citation type="submission" date="2022-01" db="EMBL/GenBank/DDBJ databases">
        <title>Antribacter sp. nov., isolated from Guizhou of China.</title>
        <authorList>
            <person name="Chengliang C."/>
            <person name="Ya Z."/>
        </authorList>
    </citation>
    <scope>NUCLEOTIDE SEQUENCE</scope>
    <source>
        <strain evidence="5">KLBMP 9083</strain>
    </source>
</reference>
<dbReference type="RefSeq" id="WP_236089378.1">
    <property type="nucleotide sequence ID" value="NZ_JAKGSG010000033.1"/>
</dbReference>
<dbReference type="InterPro" id="IPR006311">
    <property type="entry name" value="TAT_signal"/>
</dbReference>
<dbReference type="InterPro" id="IPR037459">
    <property type="entry name" value="RhgT-like"/>
</dbReference>
<protein>
    <submittedName>
        <fullName evidence="5">Rhamnogalacturonan acetylesterase</fullName>
    </submittedName>
</protein>
<sequence length="277" mass="30307">MTTSHHITRRSVLAGLASVPFAAAVAGQAAADEPDQPAHPWPRRTIFVAGDSTAAPKSAAKAPETGWGMALPYHLADRITVANHARNGRSSKSFVDEGRLEAILAVLREGDVVVVQFGHNDQKATDVVRYTEPWSTYQEYLTRYLDGARERGALPVLATPAERRRFDADGNAYSSHGEYPDAMRALAASEGVALVDVQRETLALWQQLGPEETTRYFLHTDDGRRDNTHFNTPGAAAIALMMARGLVGAGLLRRGDVRRLEEVPEPAWFTWLPEDPA</sequence>
<keyword evidence="3" id="KW-0732">Signal</keyword>
<dbReference type="InterPro" id="IPR036514">
    <property type="entry name" value="SGNH_hydro_sf"/>
</dbReference>
<evidence type="ECO:0000313" key="5">
    <source>
        <dbReference type="EMBL" id="MCF4121579.1"/>
    </source>
</evidence>
<name>A0AA41QDQ7_9MICO</name>
<dbReference type="GO" id="GO:0016787">
    <property type="term" value="F:hydrolase activity"/>
    <property type="evidence" value="ECO:0007669"/>
    <property type="project" value="UniProtKB-KW"/>
</dbReference>
<dbReference type="SUPFAM" id="SSF52266">
    <property type="entry name" value="SGNH hydrolase"/>
    <property type="match status" value="1"/>
</dbReference>
<dbReference type="PANTHER" id="PTHR43695">
    <property type="entry name" value="PUTATIVE (AFU_ORTHOLOGUE AFUA_2G17250)-RELATED"/>
    <property type="match status" value="1"/>
</dbReference>
<evidence type="ECO:0000256" key="1">
    <source>
        <dbReference type="ARBA" id="ARBA00008668"/>
    </source>
</evidence>
<dbReference type="EMBL" id="JAKGSG010000033">
    <property type="protein sequence ID" value="MCF4121579.1"/>
    <property type="molecule type" value="Genomic_DNA"/>
</dbReference>